<dbReference type="NCBIfam" id="TIGR04287">
    <property type="entry name" value="exosort_XrtK"/>
    <property type="match status" value="1"/>
</dbReference>
<dbReference type="GO" id="GO:0016787">
    <property type="term" value="F:hydrolase activity"/>
    <property type="evidence" value="ECO:0007669"/>
    <property type="project" value="UniProtKB-KW"/>
</dbReference>
<dbReference type="RefSeq" id="WP_377579699.1">
    <property type="nucleotide sequence ID" value="NZ_JBHTKA010000004.1"/>
</dbReference>
<protein>
    <submittedName>
        <fullName evidence="2">Exosortase K</fullName>
        <ecNumber evidence="2">3.4.22.-</ecNumber>
    </submittedName>
</protein>
<feature type="transmembrane region" description="Helical" evidence="1">
    <location>
        <begin position="102"/>
        <end position="130"/>
    </location>
</feature>
<feature type="transmembrane region" description="Helical" evidence="1">
    <location>
        <begin position="78"/>
        <end position="95"/>
    </location>
</feature>
<dbReference type="EC" id="3.4.22.-" evidence="2"/>
<keyword evidence="3" id="KW-1185">Reference proteome</keyword>
<accession>A0ABW3K2R0</accession>
<evidence type="ECO:0000313" key="3">
    <source>
        <dbReference type="Proteomes" id="UP001597112"/>
    </source>
</evidence>
<name>A0ABW3K2R0_9BACT</name>
<gene>
    <name evidence="2" type="primary">xrtK</name>
    <name evidence="2" type="ORF">ACFQ21_13310</name>
</gene>
<keyword evidence="1" id="KW-0812">Transmembrane</keyword>
<sequence length="199" mass="22838">MKNLLNKTALWFGVTVVTAIVLKILFTAISSSEFTLMLNPANAMLEYIFDTRSVHTHSGFYFPDLNITLNHTFSGENYLILVFCILSLTAPYHVFKPWQSVLVYIGILVTSFMLTLIISALRIISALPVLRIQDSMPWLNSFWMQRVEGGIIYFSALLLVYLLFKNVFVRIAQHYKARLQQAVAVARMVVVYRRNSHQL</sequence>
<proteinExistence type="predicted"/>
<organism evidence="2 3">
    <name type="scientific">Ohtaekwangia kribbensis</name>
    <dbReference type="NCBI Taxonomy" id="688913"/>
    <lineage>
        <taxon>Bacteria</taxon>
        <taxon>Pseudomonadati</taxon>
        <taxon>Bacteroidota</taxon>
        <taxon>Cytophagia</taxon>
        <taxon>Cytophagales</taxon>
        <taxon>Fulvivirgaceae</taxon>
        <taxon>Ohtaekwangia</taxon>
    </lineage>
</organism>
<evidence type="ECO:0000256" key="1">
    <source>
        <dbReference type="SAM" id="Phobius"/>
    </source>
</evidence>
<keyword evidence="2" id="KW-0378">Hydrolase</keyword>
<reference evidence="3" key="1">
    <citation type="journal article" date="2019" name="Int. J. Syst. Evol. Microbiol.">
        <title>The Global Catalogue of Microorganisms (GCM) 10K type strain sequencing project: providing services to taxonomists for standard genome sequencing and annotation.</title>
        <authorList>
            <consortium name="The Broad Institute Genomics Platform"/>
            <consortium name="The Broad Institute Genome Sequencing Center for Infectious Disease"/>
            <person name="Wu L."/>
            <person name="Ma J."/>
        </authorList>
    </citation>
    <scope>NUCLEOTIDE SEQUENCE [LARGE SCALE GENOMIC DNA]</scope>
    <source>
        <strain evidence="3">CCUG 58938</strain>
    </source>
</reference>
<feature type="transmembrane region" description="Helical" evidence="1">
    <location>
        <begin position="9"/>
        <end position="29"/>
    </location>
</feature>
<comment type="caution">
    <text evidence="2">The sequence shown here is derived from an EMBL/GenBank/DDBJ whole genome shotgun (WGS) entry which is preliminary data.</text>
</comment>
<keyword evidence="1" id="KW-0472">Membrane</keyword>
<dbReference type="InterPro" id="IPR027551">
    <property type="entry name" value="Exosort_XrtK"/>
</dbReference>
<keyword evidence="1" id="KW-1133">Transmembrane helix</keyword>
<feature type="transmembrane region" description="Helical" evidence="1">
    <location>
        <begin position="150"/>
        <end position="168"/>
    </location>
</feature>
<dbReference type="Proteomes" id="UP001597112">
    <property type="component" value="Unassembled WGS sequence"/>
</dbReference>
<evidence type="ECO:0000313" key="2">
    <source>
        <dbReference type="EMBL" id="MFD1000295.1"/>
    </source>
</evidence>
<dbReference type="EMBL" id="JBHTKA010000004">
    <property type="protein sequence ID" value="MFD1000295.1"/>
    <property type="molecule type" value="Genomic_DNA"/>
</dbReference>